<evidence type="ECO:0000313" key="13">
    <source>
        <dbReference type="EMBL" id="ETW00927.1"/>
    </source>
</evidence>
<dbReference type="PANTHER" id="PTHR31646:SF1">
    <property type="entry name" value="ALPHA-1,2-MANNOSYLTRANSFERASE MNN2"/>
    <property type="match status" value="1"/>
</dbReference>
<comment type="similarity">
    <text evidence="3">Belongs to the MNN1/MNT family.</text>
</comment>
<dbReference type="OrthoDB" id="430354at2759"/>
<organism evidence="13">
    <name type="scientific">Aphanomyces invadans</name>
    <dbReference type="NCBI Taxonomy" id="157072"/>
    <lineage>
        <taxon>Eukaryota</taxon>
        <taxon>Sar</taxon>
        <taxon>Stramenopiles</taxon>
        <taxon>Oomycota</taxon>
        <taxon>Saprolegniomycetes</taxon>
        <taxon>Saprolegniales</taxon>
        <taxon>Verrucalvaceae</taxon>
        <taxon>Aphanomyces</taxon>
    </lineage>
</organism>
<evidence type="ECO:0000256" key="11">
    <source>
        <dbReference type="SAM" id="MobiDB-lite"/>
    </source>
</evidence>
<evidence type="ECO:0000256" key="7">
    <source>
        <dbReference type="ARBA" id="ARBA00022989"/>
    </source>
</evidence>
<dbReference type="GO" id="GO:0000026">
    <property type="term" value="F:alpha-1,2-mannosyltransferase activity"/>
    <property type="evidence" value="ECO:0007669"/>
    <property type="project" value="TreeGrafter"/>
</dbReference>
<dbReference type="Gene3D" id="3.90.550.10">
    <property type="entry name" value="Spore Coat Polysaccharide Biosynthesis Protein SpsA, Chain A"/>
    <property type="match status" value="1"/>
</dbReference>
<dbReference type="STRING" id="157072.A0A024U4Y5"/>
<feature type="region of interest" description="Disordered" evidence="11">
    <location>
        <begin position="614"/>
        <end position="653"/>
    </location>
</feature>
<evidence type="ECO:0000256" key="3">
    <source>
        <dbReference type="ARBA" id="ARBA00009105"/>
    </source>
</evidence>
<evidence type="ECO:0000256" key="10">
    <source>
        <dbReference type="ARBA" id="ARBA00037847"/>
    </source>
</evidence>
<dbReference type="VEuPathDB" id="FungiDB:H310_06583"/>
<dbReference type="RefSeq" id="XP_008869925.1">
    <property type="nucleotide sequence ID" value="XM_008871703.1"/>
</dbReference>
<keyword evidence="5 12" id="KW-0812">Transmembrane</keyword>
<feature type="transmembrane region" description="Helical" evidence="12">
    <location>
        <begin position="32"/>
        <end position="53"/>
    </location>
</feature>
<accession>A0A024U4Y5</accession>
<name>A0A024U4Y5_9STRA</name>
<evidence type="ECO:0000256" key="6">
    <source>
        <dbReference type="ARBA" id="ARBA00022968"/>
    </source>
</evidence>
<evidence type="ECO:0000256" key="2">
    <source>
        <dbReference type="ARBA" id="ARBA00004606"/>
    </source>
</evidence>
<comment type="subcellular location">
    <subcellularLocation>
        <location evidence="10">Endomembrane system</location>
        <topology evidence="10">Single-pass membrane protein</topology>
    </subcellularLocation>
    <subcellularLocation>
        <location evidence="1">Golgi apparatus membrane</location>
    </subcellularLocation>
    <subcellularLocation>
        <location evidence="2">Membrane</location>
        <topology evidence="2">Single-pass type II membrane protein</topology>
    </subcellularLocation>
</comment>
<keyword evidence="7 12" id="KW-1133">Transmembrane helix</keyword>
<dbReference type="InterPro" id="IPR029044">
    <property type="entry name" value="Nucleotide-diphossugar_trans"/>
</dbReference>
<protein>
    <submittedName>
        <fullName evidence="13">Uncharacterized protein</fullName>
    </submittedName>
</protein>
<dbReference type="EMBL" id="KI913963">
    <property type="protein sequence ID" value="ETW00927.1"/>
    <property type="molecule type" value="Genomic_DNA"/>
</dbReference>
<dbReference type="SUPFAM" id="SSF53448">
    <property type="entry name" value="Nucleotide-diphospho-sugar transferases"/>
    <property type="match status" value="1"/>
</dbReference>
<dbReference type="AlphaFoldDB" id="A0A024U4Y5"/>
<keyword evidence="8" id="KW-0333">Golgi apparatus</keyword>
<evidence type="ECO:0000256" key="1">
    <source>
        <dbReference type="ARBA" id="ARBA00004394"/>
    </source>
</evidence>
<evidence type="ECO:0000256" key="4">
    <source>
        <dbReference type="ARBA" id="ARBA00022679"/>
    </source>
</evidence>
<reference evidence="13" key="1">
    <citation type="submission" date="2013-12" db="EMBL/GenBank/DDBJ databases">
        <title>The Genome Sequence of Aphanomyces invadans NJM9701.</title>
        <authorList>
            <consortium name="The Broad Institute Genomics Platform"/>
            <person name="Russ C."/>
            <person name="Tyler B."/>
            <person name="van West P."/>
            <person name="Dieguez-Uribeondo J."/>
            <person name="Young S.K."/>
            <person name="Zeng Q."/>
            <person name="Gargeya S."/>
            <person name="Fitzgerald M."/>
            <person name="Abouelleil A."/>
            <person name="Alvarado L."/>
            <person name="Chapman S.B."/>
            <person name="Gainer-Dewar J."/>
            <person name="Goldberg J."/>
            <person name="Griggs A."/>
            <person name="Gujja S."/>
            <person name="Hansen M."/>
            <person name="Howarth C."/>
            <person name="Imamovic A."/>
            <person name="Ireland A."/>
            <person name="Larimer J."/>
            <person name="McCowan C."/>
            <person name="Murphy C."/>
            <person name="Pearson M."/>
            <person name="Poon T.W."/>
            <person name="Priest M."/>
            <person name="Roberts A."/>
            <person name="Saif S."/>
            <person name="Shea T."/>
            <person name="Sykes S."/>
            <person name="Wortman J."/>
            <person name="Nusbaum C."/>
            <person name="Birren B."/>
        </authorList>
    </citation>
    <scope>NUCLEOTIDE SEQUENCE [LARGE SCALE GENOMIC DNA]</scope>
    <source>
        <strain evidence="13">NJM9701</strain>
    </source>
</reference>
<keyword evidence="4" id="KW-0808">Transferase</keyword>
<dbReference type="Pfam" id="PF11051">
    <property type="entry name" value="Mannosyl_trans3"/>
    <property type="match status" value="1"/>
</dbReference>
<evidence type="ECO:0000256" key="5">
    <source>
        <dbReference type="ARBA" id="ARBA00022692"/>
    </source>
</evidence>
<gene>
    <name evidence="13" type="ORF">H310_06583</name>
</gene>
<dbReference type="GO" id="GO:0046354">
    <property type="term" value="P:mannan biosynthetic process"/>
    <property type="evidence" value="ECO:0007669"/>
    <property type="project" value="TreeGrafter"/>
</dbReference>
<evidence type="ECO:0000256" key="12">
    <source>
        <dbReference type="SAM" id="Phobius"/>
    </source>
</evidence>
<evidence type="ECO:0000256" key="9">
    <source>
        <dbReference type="ARBA" id="ARBA00023136"/>
    </source>
</evidence>
<dbReference type="PANTHER" id="PTHR31646">
    <property type="entry name" value="ALPHA-1,2-MANNOSYLTRANSFERASE MNN2"/>
    <property type="match status" value="1"/>
</dbReference>
<keyword evidence="6" id="KW-0735">Signal-anchor</keyword>
<dbReference type="InterPro" id="IPR022751">
    <property type="entry name" value="Alpha_mannosyltransferase"/>
</dbReference>
<dbReference type="GO" id="GO:0000139">
    <property type="term" value="C:Golgi membrane"/>
    <property type="evidence" value="ECO:0007669"/>
    <property type="project" value="UniProtKB-SubCell"/>
</dbReference>
<evidence type="ECO:0000256" key="8">
    <source>
        <dbReference type="ARBA" id="ARBA00023034"/>
    </source>
</evidence>
<keyword evidence="9 12" id="KW-0472">Membrane</keyword>
<proteinExistence type="inferred from homology"/>
<sequence>MEQSTRKAEDPIQYRARQGQQLAQGATRRSIALWRLVLCGFAMLALCSIGLFYQVQFLSITTAPQHMRSEHLVQSQSASPPRSSAQQRQAVDLLDDDILRPGNPYPSYVCKGWRQTGGCDPDGEREPGNDLGCNAAISGGLSGYCEFFNPVQNETVHLMKMSCGSLRKHVSFSCNMTADTIMFHQYAAVYRHPWNMQGTPESRNFIDSNSFTGLDFHATTPRKYPDRAWYDQETTESSAVTRQTSRGIVMVVYGKALVPLYATVQYLRHDLASTLPIEIWYRSDEVNPHNNSVLAAIANLPHVHMREILDPLAQGFYVKPYVIFFSQFRQVLFLDADNLPLHDPAFLFDTPEFKRDGAIFWPDFWHPENTIFNVHRGSFVWTLLNHPFVDMFEQESGQLVIDRARCERALHLLMFYAFHRIRPQEPIEYSMLDDGPVLPVDPNLIAALALVWGDKDLFRLAWLKTNTSFYMVERPPGALGVYGKPPMKGDRGGFTPEDDETLPVRFCGKAMVQYNIGNQSQEPLFLHRNTVKLSQTNTTRVKQWFAFQELRPSIAKYQDVKDKYVIQAWAERTSCFGEHLGATEAFSLADTNGTIFEAAEAQLLKYADQAAAMLPPEKTPPPAKKRPIAPTVARSHPIKSPAAEPDLKDLMLG</sequence>
<dbReference type="GeneID" id="20083633"/>